<dbReference type="InterPro" id="IPR012340">
    <property type="entry name" value="NA-bd_OB-fold"/>
</dbReference>
<proteinExistence type="predicted"/>
<dbReference type="EMBL" id="CP106982">
    <property type="protein sequence ID" value="UYF93358.1"/>
    <property type="molecule type" value="Genomic_DNA"/>
</dbReference>
<protein>
    <submittedName>
        <fullName evidence="3">OB-fold domain-containing protein</fullName>
    </submittedName>
</protein>
<accession>A0A0F6Y9C9</accession>
<dbReference type="InterPro" id="IPR002878">
    <property type="entry name" value="ChsH2_C"/>
</dbReference>
<dbReference type="SUPFAM" id="SSF50249">
    <property type="entry name" value="Nucleic acid-binding proteins"/>
    <property type="match status" value="1"/>
</dbReference>
<dbReference type="Proteomes" id="UP001163947">
    <property type="component" value="Chromosome"/>
</dbReference>
<dbReference type="PANTHER" id="PTHR34075:SF5">
    <property type="entry name" value="BLR3430 PROTEIN"/>
    <property type="match status" value="1"/>
</dbReference>
<dbReference type="InterPro" id="IPR052513">
    <property type="entry name" value="Thioester_dehydratase-like"/>
</dbReference>
<evidence type="ECO:0000313" key="4">
    <source>
        <dbReference type="Proteomes" id="UP001163947"/>
    </source>
</evidence>
<gene>
    <name evidence="3" type="ORF">OCS65_23420</name>
</gene>
<dbReference type="PANTHER" id="PTHR34075">
    <property type="entry name" value="BLR3430 PROTEIN"/>
    <property type="match status" value="1"/>
</dbReference>
<feature type="domain" description="ChsH2 C-terminal OB-fold" evidence="1">
    <location>
        <begin position="66"/>
        <end position="126"/>
    </location>
</feature>
<feature type="domain" description="ChsH2 rubredoxin-like zinc ribbon" evidence="2">
    <location>
        <begin position="29"/>
        <end position="63"/>
    </location>
</feature>
<evidence type="ECO:0000259" key="1">
    <source>
        <dbReference type="Pfam" id="PF01796"/>
    </source>
</evidence>
<sequence>MTPGPGVAREFPATVLAGPYADGLDLPYWEGLRAGELRLQRCGRCGLWIWGPRWMCGQCRAFDPAWVAVEPVGRVFSWSRTWHPFIPELAGELPYVTVLVELPHAGGRRVLGLLAENDDADIAIGDSAAGIIQQPADSPWPVLRWRLASTANGTERGDER</sequence>
<dbReference type="InterPro" id="IPR022002">
    <property type="entry name" value="ChsH2_Znr"/>
</dbReference>
<dbReference type="Pfam" id="PF01796">
    <property type="entry name" value="OB_ChsH2_C"/>
    <property type="match status" value="1"/>
</dbReference>
<reference evidence="3" key="1">
    <citation type="submission" date="2022-09" db="EMBL/GenBank/DDBJ databases">
        <title>The genome sequence of Rhodococcus aetherivorans N1.</title>
        <authorList>
            <person name="Jiang W."/>
        </authorList>
    </citation>
    <scope>NUCLEOTIDE SEQUENCE</scope>
    <source>
        <strain evidence="3">N1</strain>
    </source>
</reference>
<dbReference type="GeneID" id="83623432"/>
<dbReference type="KEGG" id="rav:AAT18_05575"/>
<dbReference type="AlphaFoldDB" id="A0A059MUT5"/>
<dbReference type="Pfam" id="PF12172">
    <property type="entry name" value="zf-ChsH2"/>
    <property type="match status" value="1"/>
</dbReference>
<evidence type="ECO:0000313" key="3">
    <source>
        <dbReference type="EMBL" id="UYF93358.1"/>
    </source>
</evidence>
<organism evidence="3 4">
    <name type="scientific">Rhodococcus aetherivorans</name>
    <dbReference type="NCBI Taxonomy" id="191292"/>
    <lineage>
        <taxon>Bacteria</taxon>
        <taxon>Bacillati</taxon>
        <taxon>Actinomycetota</taxon>
        <taxon>Actinomycetes</taxon>
        <taxon>Mycobacteriales</taxon>
        <taxon>Nocardiaceae</taxon>
        <taxon>Rhodococcus</taxon>
    </lineage>
</organism>
<evidence type="ECO:0000259" key="2">
    <source>
        <dbReference type="Pfam" id="PF12172"/>
    </source>
</evidence>
<dbReference type="RefSeq" id="WP_029541633.1">
    <property type="nucleotide sequence ID" value="NZ_BAAAYP010000042.1"/>
</dbReference>
<dbReference type="Gene3D" id="6.10.30.10">
    <property type="match status" value="1"/>
</dbReference>
<accession>A0A059MUT5</accession>
<name>A0A059MUT5_9NOCA</name>